<proteinExistence type="inferred from homology"/>
<sequence length="415" mass="41803">MSSILTNNGAMVALQTLKSVNKNLAATQNAISTGKDVATAKDNSAVWAISKVMESDVKGFNAIKDSLALGESTVAVARNASETVTDLLNQMKGKIVAAQEDNVDRAKINDDVTALRDQIASVVGAAQFNGLNLVDGSAGTASILASLDRDSSGSVTASSISVASQDLSTGGYTSKGVLAGSDNVTTDNDAAGFTMDKSGGSGDIVIDSSTDNFAAGDKVSITIGDKVASYTVQAGDLDPSGTYDSAYTDAIVAVGLKNQIDALGITGVAIDYDSGSAGTLSFVTGTATAGADADRDVTVSAQFTNAGAGGLGALSSIDVSTDAGAAAALGTIETLIDSAIDASAAFGSAQGRIETQKEFISNLSDSFKSGIGSLVDADMEETSARLQALQVQQQLATQSLSIANQAPQSILSLFR</sequence>
<dbReference type="PANTHER" id="PTHR42792:SF2">
    <property type="entry name" value="FLAGELLIN"/>
    <property type="match status" value="1"/>
</dbReference>
<dbReference type="SUPFAM" id="SSF64518">
    <property type="entry name" value="Phase 1 flagellin"/>
    <property type="match status" value="1"/>
</dbReference>
<evidence type="ECO:0000259" key="5">
    <source>
        <dbReference type="Pfam" id="PF00700"/>
    </source>
</evidence>
<dbReference type="OrthoDB" id="8328560at2"/>
<keyword evidence="2 3" id="KW-0975">Bacterial flagellum</keyword>
<evidence type="ECO:0000313" key="6">
    <source>
        <dbReference type="EMBL" id="SDX46616.1"/>
    </source>
</evidence>
<feature type="domain" description="Flagellin C-terminal" evidence="5">
    <location>
        <begin position="330"/>
        <end position="414"/>
    </location>
</feature>
<feature type="domain" description="Flagellin N-terminal" evidence="4">
    <location>
        <begin position="4"/>
        <end position="137"/>
    </location>
</feature>
<comment type="similarity">
    <text evidence="1 3">Belongs to the bacterial flagellin family.</text>
</comment>
<organism evidence="6 7">
    <name type="scientific">Ruegeria halocynthiae</name>
    <dbReference type="NCBI Taxonomy" id="985054"/>
    <lineage>
        <taxon>Bacteria</taxon>
        <taxon>Pseudomonadati</taxon>
        <taxon>Pseudomonadota</taxon>
        <taxon>Alphaproteobacteria</taxon>
        <taxon>Rhodobacterales</taxon>
        <taxon>Roseobacteraceae</taxon>
        <taxon>Ruegeria</taxon>
    </lineage>
</organism>
<evidence type="ECO:0000256" key="1">
    <source>
        <dbReference type="ARBA" id="ARBA00005709"/>
    </source>
</evidence>
<dbReference type="STRING" id="985054.SAMN05444358_10650"/>
<dbReference type="InterPro" id="IPR001029">
    <property type="entry name" value="Flagellin_N"/>
</dbReference>
<dbReference type="Proteomes" id="UP000183400">
    <property type="component" value="Unassembled WGS sequence"/>
</dbReference>
<dbReference type="Gene3D" id="1.20.1330.10">
    <property type="entry name" value="f41 fragment of flagellin, N-terminal domain"/>
    <property type="match status" value="1"/>
</dbReference>
<dbReference type="AlphaFoldDB" id="A0A1H3BXM2"/>
<dbReference type="GO" id="GO:0005198">
    <property type="term" value="F:structural molecule activity"/>
    <property type="evidence" value="ECO:0007669"/>
    <property type="project" value="UniProtKB-UniRule"/>
</dbReference>
<evidence type="ECO:0000259" key="4">
    <source>
        <dbReference type="Pfam" id="PF00669"/>
    </source>
</evidence>
<dbReference type="InterPro" id="IPR001492">
    <property type="entry name" value="Flagellin"/>
</dbReference>
<keyword evidence="7" id="KW-1185">Reference proteome</keyword>
<dbReference type="GO" id="GO:0005576">
    <property type="term" value="C:extracellular region"/>
    <property type="evidence" value="ECO:0007669"/>
    <property type="project" value="UniProtKB-SubCell"/>
</dbReference>
<evidence type="ECO:0000256" key="2">
    <source>
        <dbReference type="ARBA" id="ARBA00023143"/>
    </source>
</evidence>
<dbReference type="InterPro" id="IPR046358">
    <property type="entry name" value="Flagellin_C"/>
</dbReference>
<gene>
    <name evidence="6" type="ORF">SAMN05444358_10650</name>
</gene>
<comment type="subcellular location">
    <subcellularLocation>
        <location evidence="3">Secreted</location>
    </subcellularLocation>
    <subcellularLocation>
        <location evidence="3">Bacterial flagellum</location>
    </subcellularLocation>
</comment>
<accession>A0A1H3BXM2</accession>
<keyword evidence="6" id="KW-0282">Flagellum</keyword>
<reference evidence="7" key="1">
    <citation type="submission" date="2016-10" db="EMBL/GenBank/DDBJ databases">
        <authorList>
            <person name="Varghese N."/>
            <person name="Submissions S."/>
        </authorList>
    </citation>
    <scope>NUCLEOTIDE SEQUENCE [LARGE SCALE GENOMIC DNA]</scope>
    <source>
        <strain evidence="7">DSM 27839</strain>
    </source>
</reference>
<keyword evidence="3" id="KW-0964">Secreted</keyword>
<keyword evidence="6" id="KW-0966">Cell projection</keyword>
<dbReference type="EMBL" id="FNNP01000006">
    <property type="protein sequence ID" value="SDX46616.1"/>
    <property type="molecule type" value="Genomic_DNA"/>
</dbReference>
<keyword evidence="6" id="KW-0969">Cilium</keyword>
<name>A0A1H3BXM2_9RHOB</name>
<protein>
    <recommendedName>
        <fullName evidence="3">Flagellin</fullName>
    </recommendedName>
</protein>
<comment type="function">
    <text evidence="3">Flagellin is the subunit protein which polymerizes to form the filaments of bacterial flagella.</text>
</comment>
<evidence type="ECO:0000256" key="3">
    <source>
        <dbReference type="RuleBase" id="RU362073"/>
    </source>
</evidence>
<dbReference type="Pfam" id="PF00700">
    <property type="entry name" value="Flagellin_C"/>
    <property type="match status" value="1"/>
</dbReference>
<dbReference type="Pfam" id="PF00669">
    <property type="entry name" value="Flagellin_N"/>
    <property type="match status" value="1"/>
</dbReference>
<dbReference type="GO" id="GO:0009288">
    <property type="term" value="C:bacterial-type flagellum"/>
    <property type="evidence" value="ECO:0007669"/>
    <property type="project" value="UniProtKB-SubCell"/>
</dbReference>
<evidence type="ECO:0000313" key="7">
    <source>
        <dbReference type="Proteomes" id="UP000183400"/>
    </source>
</evidence>
<dbReference type="PANTHER" id="PTHR42792">
    <property type="entry name" value="FLAGELLIN"/>
    <property type="match status" value="1"/>
</dbReference>
<dbReference type="RefSeq" id="WP_074737779.1">
    <property type="nucleotide sequence ID" value="NZ_FNNP01000006.1"/>
</dbReference>